<dbReference type="GO" id="GO:0008033">
    <property type="term" value="P:tRNA processing"/>
    <property type="evidence" value="ECO:0007669"/>
    <property type="project" value="UniProtKB-KW"/>
</dbReference>
<evidence type="ECO:0000256" key="5">
    <source>
        <dbReference type="ARBA" id="ARBA00023315"/>
    </source>
</evidence>
<dbReference type="RefSeq" id="WP_074714094.1">
    <property type="nucleotide sequence ID" value="NZ_FNWV01000001.1"/>
</dbReference>
<evidence type="ECO:0000256" key="2">
    <source>
        <dbReference type="ARBA" id="ARBA00022679"/>
    </source>
</evidence>
<dbReference type="Proteomes" id="UP000183190">
    <property type="component" value="Unassembled WGS sequence"/>
</dbReference>
<dbReference type="Pfam" id="PF00814">
    <property type="entry name" value="TsaD"/>
    <property type="match status" value="1"/>
</dbReference>
<dbReference type="AlphaFoldDB" id="A0A1H6HWR5"/>
<dbReference type="InterPro" id="IPR043129">
    <property type="entry name" value="ATPase_NBD"/>
</dbReference>
<sequence length="315" mass="34046">MPEFLGVDTSNYTTSAAVYVSEENKVYQCKKLLPVKEGELGLRQSDAVFHHTKQLPDMLEQLFGENELAAPKVVTASARPRNIEGSYMPCFLCGEGFARSYAAAVGAKLFTTSHQIGHILAALYSADRLDLVNERFIAFHVSGGTTDCLLCEPDEETVLKITEIGTSLDLKAGQAVDRTGVMLGIKFPCGAELEKLAMNANKHFKVKAVLKNGSCCLSGVENKCGDMLDSGESPENIAKYCLDFIAETIIAMTAHAVSEYGELPLVFAGGVMSDVIIRDRIISRFPTASFAQPQFSCDNAAGVAIYGYLKTTGEK</sequence>
<keyword evidence="5" id="KW-0012">Acyltransferase</keyword>
<evidence type="ECO:0000256" key="1">
    <source>
        <dbReference type="ARBA" id="ARBA00012156"/>
    </source>
</evidence>
<comment type="catalytic activity">
    <reaction evidence="6">
        <text>L-threonylcarbamoyladenylate + adenosine(37) in tRNA = N(6)-L-threonylcarbamoyladenosine(37) in tRNA + AMP + H(+)</text>
        <dbReference type="Rhea" id="RHEA:37059"/>
        <dbReference type="Rhea" id="RHEA-COMP:10162"/>
        <dbReference type="Rhea" id="RHEA-COMP:10163"/>
        <dbReference type="ChEBI" id="CHEBI:15378"/>
        <dbReference type="ChEBI" id="CHEBI:73682"/>
        <dbReference type="ChEBI" id="CHEBI:74411"/>
        <dbReference type="ChEBI" id="CHEBI:74418"/>
        <dbReference type="ChEBI" id="CHEBI:456215"/>
        <dbReference type="EC" id="2.3.1.234"/>
    </reaction>
</comment>
<dbReference type="GO" id="GO:0061711">
    <property type="term" value="F:tRNA N(6)-L-threonylcarbamoyladenine synthase activity"/>
    <property type="evidence" value="ECO:0007669"/>
    <property type="project" value="UniProtKB-EC"/>
</dbReference>
<feature type="domain" description="Gcp-like" evidence="7">
    <location>
        <begin position="47"/>
        <end position="304"/>
    </location>
</feature>
<dbReference type="EC" id="2.3.1.234" evidence="1"/>
<organism evidence="8 9">
    <name type="scientific">Ruminococcus flavefaciens</name>
    <dbReference type="NCBI Taxonomy" id="1265"/>
    <lineage>
        <taxon>Bacteria</taxon>
        <taxon>Bacillati</taxon>
        <taxon>Bacillota</taxon>
        <taxon>Clostridia</taxon>
        <taxon>Eubacteriales</taxon>
        <taxon>Oscillospiraceae</taxon>
        <taxon>Ruminococcus</taxon>
    </lineage>
</organism>
<dbReference type="PANTHER" id="PTHR11735:SF11">
    <property type="entry name" value="TRNA THREONYLCARBAMOYLADENOSINE BIOSYNTHESIS PROTEIN TSAB"/>
    <property type="match status" value="1"/>
</dbReference>
<evidence type="ECO:0000313" key="9">
    <source>
        <dbReference type="Proteomes" id="UP000183190"/>
    </source>
</evidence>
<accession>A0A1H6HWR5</accession>
<dbReference type="EMBL" id="FNWV01000001">
    <property type="protein sequence ID" value="SEH38631.1"/>
    <property type="molecule type" value="Genomic_DNA"/>
</dbReference>
<dbReference type="GO" id="GO:0046872">
    <property type="term" value="F:metal ion binding"/>
    <property type="evidence" value="ECO:0007669"/>
    <property type="project" value="UniProtKB-KW"/>
</dbReference>
<dbReference type="OrthoDB" id="1675500at2"/>
<name>A0A1H6HWR5_RUMFL</name>
<dbReference type="GO" id="GO:0005829">
    <property type="term" value="C:cytosol"/>
    <property type="evidence" value="ECO:0007669"/>
    <property type="project" value="TreeGrafter"/>
</dbReference>
<evidence type="ECO:0000259" key="7">
    <source>
        <dbReference type="Pfam" id="PF00814"/>
    </source>
</evidence>
<evidence type="ECO:0000256" key="6">
    <source>
        <dbReference type="ARBA" id="ARBA00048117"/>
    </source>
</evidence>
<dbReference type="InterPro" id="IPR017861">
    <property type="entry name" value="KAE1/TsaD"/>
</dbReference>
<proteinExistence type="predicted"/>
<gene>
    <name evidence="8" type="ORF">SAMN02910265_00253</name>
</gene>
<keyword evidence="3" id="KW-0819">tRNA processing</keyword>
<protein>
    <recommendedName>
        <fullName evidence="1">N(6)-L-threonylcarbamoyladenine synthase</fullName>
        <ecNumber evidence="1">2.3.1.234</ecNumber>
    </recommendedName>
</protein>
<evidence type="ECO:0000313" key="8">
    <source>
        <dbReference type="EMBL" id="SEH38631.1"/>
    </source>
</evidence>
<dbReference type="PRINTS" id="PR00789">
    <property type="entry name" value="OSIALOPTASE"/>
</dbReference>
<evidence type="ECO:0000256" key="4">
    <source>
        <dbReference type="ARBA" id="ARBA00022723"/>
    </source>
</evidence>
<dbReference type="InterPro" id="IPR000905">
    <property type="entry name" value="Gcp-like_dom"/>
</dbReference>
<dbReference type="Gene3D" id="3.30.420.40">
    <property type="match status" value="2"/>
</dbReference>
<reference evidence="8 9" key="1">
    <citation type="submission" date="2016-10" db="EMBL/GenBank/DDBJ databases">
        <authorList>
            <person name="de Groot N.N."/>
        </authorList>
    </citation>
    <scope>NUCLEOTIDE SEQUENCE [LARGE SCALE GENOMIC DNA]</scope>
    <source>
        <strain evidence="8 9">YAD2003</strain>
    </source>
</reference>
<keyword evidence="2" id="KW-0808">Transferase</keyword>
<evidence type="ECO:0000256" key="3">
    <source>
        <dbReference type="ARBA" id="ARBA00022694"/>
    </source>
</evidence>
<keyword evidence="4" id="KW-0479">Metal-binding</keyword>
<dbReference type="PANTHER" id="PTHR11735">
    <property type="entry name" value="TRNA N6-ADENOSINE THREONYLCARBAMOYLTRANSFERASE"/>
    <property type="match status" value="1"/>
</dbReference>
<dbReference type="SUPFAM" id="SSF53067">
    <property type="entry name" value="Actin-like ATPase domain"/>
    <property type="match status" value="1"/>
</dbReference>